<dbReference type="GO" id="GO:0016746">
    <property type="term" value="F:acyltransferase activity"/>
    <property type="evidence" value="ECO:0007669"/>
    <property type="project" value="UniProtKB-KW"/>
</dbReference>
<dbReference type="InterPro" id="IPR051601">
    <property type="entry name" value="Serine_prot/Carboxylest_S33"/>
</dbReference>
<dbReference type="Pfam" id="PF08386">
    <property type="entry name" value="Abhydrolase_4"/>
    <property type="match status" value="1"/>
</dbReference>
<organism evidence="5 6">
    <name type="scientific">Polyplosphaeria fusca</name>
    <dbReference type="NCBI Taxonomy" id="682080"/>
    <lineage>
        <taxon>Eukaryota</taxon>
        <taxon>Fungi</taxon>
        <taxon>Dikarya</taxon>
        <taxon>Ascomycota</taxon>
        <taxon>Pezizomycotina</taxon>
        <taxon>Dothideomycetes</taxon>
        <taxon>Pleosporomycetidae</taxon>
        <taxon>Pleosporales</taxon>
        <taxon>Tetraplosphaeriaceae</taxon>
        <taxon>Polyplosphaeria</taxon>
    </lineage>
</organism>
<evidence type="ECO:0000256" key="2">
    <source>
        <dbReference type="ARBA" id="ARBA00022801"/>
    </source>
</evidence>
<keyword evidence="3" id="KW-0732">Signal</keyword>
<evidence type="ECO:0000256" key="1">
    <source>
        <dbReference type="ARBA" id="ARBA00010088"/>
    </source>
</evidence>
<feature type="chain" id="PRO_5040267308" evidence="3">
    <location>
        <begin position="18"/>
        <end position="592"/>
    </location>
</feature>
<evidence type="ECO:0000313" key="6">
    <source>
        <dbReference type="Proteomes" id="UP000799444"/>
    </source>
</evidence>
<dbReference type="AlphaFoldDB" id="A0A9P4R7T2"/>
<accession>A0A9P4R7T2</accession>
<gene>
    <name evidence="5" type="ORF">EJ04DRAFT_597880</name>
</gene>
<comment type="similarity">
    <text evidence="1">Belongs to the peptidase S33 family.</text>
</comment>
<name>A0A9P4R7T2_9PLEO</name>
<keyword evidence="2 5" id="KW-0378">Hydrolase</keyword>
<dbReference type="InterPro" id="IPR029058">
    <property type="entry name" value="AB_hydrolase_fold"/>
</dbReference>
<feature type="signal peptide" evidence="3">
    <location>
        <begin position="1"/>
        <end position="17"/>
    </location>
</feature>
<keyword evidence="5" id="KW-0012">Acyltransferase</keyword>
<proteinExistence type="inferred from homology"/>
<dbReference type="InterPro" id="IPR013595">
    <property type="entry name" value="Pept_S33_TAP-like_C"/>
</dbReference>
<keyword evidence="6" id="KW-1185">Reference proteome</keyword>
<feature type="domain" description="Peptidase S33 tripeptidyl aminopeptidase-like C-terminal" evidence="4">
    <location>
        <begin position="432"/>
        <end position="533"/>
    </location>
</feature>
<reference evidence="5" key="1">
    <citation type="journal article" date="2020" name="Stud. Mycol.">
        <title>101 Dothideomycetes genomes: a test case for predicting lifestyles and emergence of pathogens.</title>
        <authorList>
            <person name="Haridas S."/>
            <person name="Albert R."/>
            <person name="Binder M."/>
            <person name="Bloem J."/>
            <person name="Labutti K."/>
            <person name="Salamov A."/>
            <person name="Andreopoulos B."/>
            <person name="Baker S."/>
            <person name="Barry K."/>
            <person name="Bills G."/>
            <person name="Bluhm B."/>
            <person name="Cannon C."/>
            <person name="Castanera R."/>
            <person name="Culley D."/>
            <person name="Daum C."/>
            <person name="Ezra D."/>
            <person name="Gonzalez J."/>
            <person name="Henrissat B."/>
            <person name="Kuo A."/>
            <person name="Liang C."/>
            <person name="Lipzen A."/>
            <person name="Lutzoni F."/>
            <person name="Magnuson J."/>
            <person name="Mondo S."/>
            <person name="Nolan M."/>
            <person name="Ohm R."/>
            <person name="Pangilinan J."/>
            <person name="Park H.-J."/>
            <person name="Ramirez L."/>
            <person name="Alfaro M."/>
            <person name="Sun H."/>
            <person name="Tritt A."/>
            <person name="Yoshinaga Y."/>
            <person name="Zwiers L.-H."/>
            <person name="Turgeon B."/>
            <person name="Goodwin S."/>
            <person name="Spatafora J."/>
            <person name="Crous P."/>
            <person name="Grigoriev I."/>
        </authorList>
    </citation>
    <scope>NUCLEOTIDE SEQUENCE</scope>
    <source>
        <strain evidence="5">CBS 125425</strain>
    </source>
</reference>
<dbReference type="PANTHER" id="PTHR43248:SF25">
    <property type="entry name" value="AB HYDROLASE-1 DOMAIN-CONTAINING PROTEIN-RELATED"/>
    <property type="match status" value="1"/>
</dbReference>
<evidence type="ECO:0000256" key="3">
    <source>
        <dbReference type="SAM" id="SignalP"/>
    </source>
</evidence>
<sequence>MISIGISLLLLNGLVKALPHGEKRSPEPTLEWAPCDLPFSADQKGNISAHGVPIYCTTLDVPLDYTKPDSQDKLPLQLLRVNATKEPIKGSIIFNPGGPGSSGVEEVSMKGPLYREVFGGHWNVIGFDARGTGRTMPFFCDMTNATGTPSKLARRGNDTRLPQTDLYNLLETKAWKDAGIFSEACYNSQKETGHLLSTAFVARDMLKIVDALQKDGEDGMLRFWGRSYSTILGQTFATMFPDRVGRILLDSVLRIDDYYSGQWTTAVRGTELALDNYFRECVAAGPEICPFANMTGPATTADDLHAELGKVFQELVDDPVIVPDTIPPVSPWWQPGGSMLLVNIKTIMYAWLYRPEQYGLLTYLLSEVFARNWTSFTTIPPTPENTTTTPEIPYNLGTSAFHGIACSDNQYRRSSPEEMYSVVRAQEASGSFSDNFSPQVWVCAQWKMEAAEKFTGPFTNITTKNPMLYVSGTHDPITTLSGAWEAAANFHGSRLLVHNGHGHGVMNHPSTCTIKAIHDYFNDGTLPEVGTQCEPDQTAFEYYLDTLAAGEGNSTVQGRSLDTAEKRSLMQGVYEKARTMNKREAVSQEGWL</sequence>
<dbReference type="SUPFAM" id="SSF53474">
    <property type="entry name" value="alpha/beta-Hydrolases"/>
    <property type="match status" value="1"/>
</dbReference>
<dbReference type="OrthoDB" id="425534at2759"/>
<dbReference type="EMBL" id="ML996099">
    <property type="protein sequence ID" value="KAF2740823.1"/>
    <property type="molecule type" value="Genomic_DNA"/>
</dbReference>
<evidence type="ECO:0000259" key="4">
    <source>
        <dbReference type="Pfam" id="PF08386"/>
    </source>
</evidence>
<dbReference type="GO" id="GO:0016787">
    <property type="term" value="F:hydrolase activity"/>
    <property type="evidence" value="ECO:0007669"/>
    <property type="project" value="UniProtKB-KW"/>
</dbReference>
<evidence type="ECO:0000313" key="5">
    <source>
        <dbReference type="EMBL" id="KAF2740823.1"/>
    </source>
</evidence>
<keyword evidence="5" id="KW-0808">Transferase</keyword>
<dbReference type="PANTHER" id="PTHR43248">
    <property type="entry name" value="2-SUCCINYL-6-HYDROXY-2,4-CYCLOHEXADIENE-1-CARBOXYLATE SYNTHASE"/>
    <property type="match status" value="1"/>
</dbReference>
<dbReference type="Gene3D" id="3.40.50.1820">
    <property type="entry name" value="alpha/beta hydrolase"/>
    <property type="match status" value="1"/>
</dbReference>
<dbReference type="Proteomes" id="UP000799444">
    <property type="component" value="Unassembled WGS sequence"/>
</dbReference>
<comment type="caution">
    <text evidence="5">The sequence shown here is derived from an EMBL/GenBank/DDBJ whole genome shotgun (WGS) entry which is preliminary data.</text>
</comment>
<protein>
    <submittedName>
        <fullName evidence="5">Hydrolases or acyltransferase</fullName>
    </submittedName>
</protein>